<dbReference type="Gene3D" id="1.10.287.850">
    <property type="entry name" value="HP0062-like domain"/>
    <property type="match status" value="1"/>
</dbReference>
<organism evidence="2 3">
    <name type="scientific">Mycobacterium [tuberculosis] TKK-01-0051</name>
    <dbReference type="NCBI Taxonomy" id="1324261"/>
    <lineage>
        <taxon>Bacteria</taxon>
        <taxon>Bacillati</taxon>
        <taxon>Actinomycetota</taxon>
        <taxon>Actinomycetes</taxon>
        <taxon>Mycobacteriales</taxon>
        <taxon>Mycobacteriaceae</taxon>
        <taxon>Mycobacterium</taxon>
        <taxon>Mycobacterium avium complex (MAC)</taxon>
    </lineage>
</organism>
<name>A0A051TYJ5_9MYCO</name>
<dbReference type="HOGENOM" id="CLU_000167_16_11_11"/>
<feature type="domain" description="PE" evidence="1">
    <location>
        <begin position="4"/>
        <end position="94"/>
    </location>
</feature>
<sequence length="99" mass="9949">MNFVTAQPESLSVSAGRLQEIGSALTAQNSATAAPMTGVVPAAADEVSLLTAAQFARHAQTFQALSAQAAAIHENFVTTLQASAGSYAATESANAVAAR</sequence>
<gene>
    <name evidence="2" type="ORF">K875_02894</name>
</gene>
<accession>A0A051TYJ5</accession>
<protein>
    <recommendedName>
        <fullName evidence="1">PE domain-containing protein</fullName>
    </recommendedName>
</protein>
<dbReference type="EMBL" id="JLXW01000008">
    <property type="protein sequence ID" value="KBZ61974.1"/>
    <property type="molecule type" value="Genomic_DNA"/>
</dbReference>
<dbReference type="SUPFAM" id="SSF140459">
    <property type="entry name" value="PE/PPE dimer-like"/>
    <property type="match status" value="1"/>
</dbReference>
<dbReference type="Pfam" id="PF00934">
    <property type="entry name" value="PE"/>
    <property type="match status" value="1"/>
</dbReference>
<dbReference type="RefSeq" id="WP_044485559.1">
    <property type="nucleotide sequence ID" value="NZ_KK328284.1"/>
</dbReference>
<dbReference type="InterPro" id="IPR038332">
    <property type="entry name" value="PPE_sf"/>
</dbReference>
<dbReference type="Proteomes" id="UP000025947">
    <property type="component" value="Unassembled WGS sequence"/>
</dbReference>
<reference evidence="2 3" key="1">
    <citation type="submission" date="2014-04" db="EMBL/GenBank/DDBJ databases">
        <title>The Genome Sequence of Mycobacterium tuberculosis TKK-01-0051.</title>
        <authorList>
            <consortium name="The Broad Institute Genomics Platform"/>
            <consortium name="The Broad Institute Genome Sequencing Center for Infectious Disease"/>
            <person name="Earl A.M."/>
            <person name="Cohen K."/>
            <person name="Pym A."/>
            <person name="Bishai W."/>
            <person name="Maharaj K."/>
            <person name="Desjardins C."/>
            <person name="Abeel T."/>
            <person name="Young S."/>
            <person name="Zeng Q."/>
            <person name="Gargeya S."/>
            <person name="Abouelleil A."/>
            <person name="Alvarado L."/>
            <person name="Chapman S.B."/>
            <person name="Gainer-Dewar J."/>
            <person name="Goldberg J."/>
            <person name="Griggs A."/>
            <person name="Gujja S."/>
            <person name="Hansen M."/>
            <person name="Howarth C."/>
            <person name="Imamovic A."/>
            <person name="Larimer J."/>
            <person name="Murphy C."/>
            <person name="Naylor J."/>
            <person name="Pearson M."/>
            <person name="Poon T.W."/>
            <person name="Priest M."/>
            <person name="Roberts A."/>
            <person name="Saif S."/>
            <person name="Shea T."/>
            <person name="Sykes S."/>
            <person name="Wortman J."/>
            <person name="Nusbaum C."/>
            <person name="Birren B."/>
        </authorList>
    </citation>
    <scope>NUCLEOTIDE SEQUENCE [LARGE SCALE GENOMIC DNA]</scope>
    <source>
        <strain evidence="2 3">TKK-01-0051</strain>
    </source>
</reference>
<proteinExistence type="predicted"/>
<evidence type="ECO:0000259" key="1">
    <source>
        <dbReference type="Pfam" id="PF00934"/>
    </source>
</evidence>
<evidence type="ECO:0000313" key="3">
    <source>
        <dbReference type="Proteomes" id="UP000025947"/>
    </source>
</evidence>
<evidence type="ECO:0000313" key="2">
    <source>
        <dbReference type="EMBL" id="KBZ61974.1"/>
    </source>
</evidence>
<keyword evidence="3" id="KW-1185">Reference proteome</keyword>
<dbReference type="InterPro" id="IPR000084">
    <property type="entry name" value="PE-PGRS_N"/>
</dbReference>
<dbReference type="PATRIC" id="fig|1324261.3.peg.2913"/>
<comment type="caution">
    <text evidence="2">The sequence shown here is derived from an EMBL/GenBank/DDBJ whole genome shotgun (WGS) entry which is preliminary data.</text>
</comment>
<dbReference type="AlphaFoldDB" id="A0A051TYJ5"/>